<evidence type="ECO:0000313" key="4">
    <source>
        <dbReference type="Proteomes" id="UP000282985"/>
    </source>
</evidence>
<feature type="transmembrane region" description="Helical" evidence="1">
    <location>
        <begin position="12"/>
        <end position="31"/>
    </location>
</feature>
<reference evidence="3 4" key="1">
    <citation type="submission" date="2018-11" db="EMBL/GenBank/DDBJ databases">
        <title>Parancylomarina longa gen. nov., sp. nov., isolated from sediments of southern Okinawa.</title>
        <authorList>
            <person name="Fu T."/>
        </authorList>
    </citation>
    <scope>NUCLEOTIDE SEQUENCE [LARGE SCALE GENOMIC DNA]</scope>
    <source>
        <strain evidence="3 4">T3-2 S1-C</strain>
    </source>
</reference>
<keyword evidence="1" id="KW-0812">Transmembrane</keyword>
<feature type="transmembrane region" description="Helical" evidence="1">
    <location>
        <begin position="108"/>
        <end position="125"/>
    </location>
</feature>
<dbReference type="AlphaFoldDB" id="A0A434AUQ0"/>
<keyword evidence="4" id="KW-1185">Reference proteome</keyword>
<name>A0A434AUQ0_9BACT</name>
<protein>
    <submittedName>
        <fullName evidence="3">CPBP family intramembrane metalloprotease</fullName>
    </submittedName>
</protein>
<keyword evidence="1" id="KW-1133">Transmembrane helix</keyword>
<proteinExistence type="predicted"/>
<keyword evidence="3" id="KW-0378">Hydrolase</keyword>
<feature type="transmembrane region" description="Helical" evidence="1">
    <location>
        <begin position="86"/>
        <end position="102"/>
    </location>
</feature>
<feature type="transmembrane region" description="Helical" evidence="1">
    <location>
        <begin position="132"/>
        <end position="149"/>
    </location>
</feature>
<evidence type="ECO:0000313" key="3">
    <source>
        <dbReference type="EMBL" id="RUT78078.1"/>
    </source>
</evidence>
<feature type="transmembrane region" description="Helical" evidence="1">
    <location>
        <begin position="51"/>
        <end position="74"/>
    </location>
</feature>
<accession>A0A434AUQ0</accession>
<keyword evidence="1" id="KW-0472">Membrane</keyword>
<dbReference type="GO" id="GO:0006508">
    <property type="term" value="P:proteolysis"/>
    <property type="evidence" value="ECO:0007669"/>
    <property type="project" value="UniProtKB-KW"/>
</dbReference>
<dbReference type="GO" id="GO:0008237">
    <property type="term" value="F:metallopeptidase activity"/>
    <property type="evidence" value="ECO:0007669"/>
    <property type="project" value="UniProtKB-KW"/>
</dbReference>
<organism evidence="3 4">
    <name type="scientific">Ancylomarina longa</name>
    <dbReference type="NCBI Taxonomy" id="2487017"/>
    <lineage>
        <taxon>Bacteria</taxon>
        <taxon>Pseudomonadati</taxon>
        <taxon>Bacteroidota</taxon>
        <taxon>Bacteroidia</taxon>
        <taxon>Marinilabiliales</taxon>
        <taxon>Marinifilaceae</taxon>
        <taxon>Ancylomarina</taxon>
    </lineage>
</organism>
<dbReference type="RefSeq" id="WP_127343745.1">
    <property type="nucleotide sequence ID" value="NZ_RJJX01000011.1"/>
</dbReference>
<gene>
    <name evidence="3" type="ORF">DLK05_09525</name>
</gene>
<dbReference type="Pfam" id="PF02517">
    <property type="entry name" value="Rce1-like"/>
    <property type="match status" value="1"/>
</dbReference>
<keyword evidence="3" id="KW-0645">Protease</keyword>
<comment type="caution">
    <text evidence="3">The sequence shown here is derived from an EMBL/GenBank/DDBJ whole genome shotgun (WGS) entry which is preliminary data.</text>
</comment>
<dbReference type="GO" id="GO:0004175">
    <property type="term" value="F:endopeptidase activity"/>
    <property type="evidence" value="ECO:0007669"/>
    <property type="project" value="UniProtKB-ARBA"/>
</dbReference>
<feature type="domain" description="CAAX prenyl protease 2/Lysostaphin resistance protein A-like" evidence="2">
    <location>
        <begin position="50"/>
        <end position="146"/>
    </location>
</feature>
<evidence type="ECO:0000256" key="1">
    <source>
        <dbReference type="SAM" id="Phobius"/>
    </source>
</evidence>
<dbReference type="GO" id="GO:0080120">
    <property type="term" value="P:CAAX-box protein maturation"/>
    <property type="evidence" value="ECO:0007669"/>
    <property type="project" value="UniProtKB-ARBA"/>
</dbReference>
<evidence type="ECO:0000259" key="2">
    <source>
        <dbReference type="Pfam" id="PF02517"/>
    </source>
</evidence>
<sequence length="150" mass="17315">MIRFFQKTNIVVVYLLFLALVLIPNFLVLFFPNIFENPVISMFEDVSEGALFVMSVIVAPIFETLIFQTAIIFIIQFAIQNKLKRFWLSLIVSSLLFALNHIYSIAYFFFGIYVGGLFVIAYYVAQKRKVSATLFVIAIHMMNNLIAFFV</sequence>
<keyword evidence="3" id="KW-0482">Metalloprotease</keyword>
<dbReference type="EMBL" id="RJJX01000011">
    <property type="protein sequence ID" value="RUT78078.1"/>
    <property type="molecule type" value="Genomic_DNA"/>
</dbReference>
<dbReference type="Proteomes" id="UP000282985">
    <property type="component" value="Unassembled WGS sequence"/>
</dbReference>
<dbReference type="InterPro" id="IPR003675">
    <property type="entry name" value="Rce1/LyrA-like_dom"/>
</dbReference>